<dbReference type="SMART" id="SM00248">
    <property type="entry name" value="ANK"/>
    <property type="match status" value="3"/>
</dbReference>
<protein>
    <submittedName>
        <fullName evidence="2">Ankyrin repeat domain-containing protein</fullName>
    </submittedName>
</protein>
<dbReference type="InterPro" id="IPR002110">
    <property type="entry name" value="Ankyrin_rpt"/>
</dbReference>
<dbReference type="Pfam" id="PF00023">
    <property type="entry name" value="Ank"/>
    <property type="match status" value="1"/>
</dbReference>
<dbReference type="Proteomes" id="UP001306950">
    <property type="component" value="Unassembled WGS sequence"/>
</dbReference>
<name>A0ABU7VSQ8_9BACL</name>
<evidence type="ECO:0000313" key="3">
    <source>
        <dbReference type="Proteomes" id="UP001306950"/>
    </source>
</evidence>
<evidence type="ECO:0000256" key="1">
    <source>
        <dbReference type="SAM" id="MobiDB-lite"/>
    </source>
</evidence>
<dbReference type="PROSITE" id="PS51257">
    <property type="entry name" value="PROKAR_LIPOPROTEIN"/>
    <property type="match status" value="1"/>
</dbReference>
<evidence type="ECO:0000313" key="2">
    <source>
        <dbReference type="EMBL" id="MEF2966241.1"/>
    </source>
</evidence>
<feature type="region of interest" description="Disordered" evidence="1">
    <location>
        <begin position="135"/>
        <end position="158"/>
    </location>
</feature>
<proteinExistence type="predicted"/>
<dbReference type="Gene3D" id="1.25.40.20">
    <property type="entry name" value="Ankyrin repeat-containing domain"/>
    <property type="match status" value="2"/>
</dbReference>
<dbReference type="RefSeq" id="WP_331846469.1">
    <property type="nucleotide sequence ID" value="NZ_JAZHPZ010000004.1"/>
</dbReference>
<feature type="compositionally biased region" description="Low complexity" evidence="1">
    <location>
        <begin position="138"/>
        <end position="158"/>
    </location>
</feature>
<comment type="caution">
    <text evidence="2">The sequence shown here is derived from an EMBL/GenBank/DDBJ whole genome shotgun (WGS) entry which is preliminary data.</text>
</comment>
<dbReference type="InterPro" id="IPR036770">
    <property type="entry name" value="Ankyrin_rpt-contain_sf"/>
</dbReference>
<gene>
    <name evidence="2" type="ORF">V3851_10400</name>
</gene>
<dbReference type="PANTHER" id="PTHR24118">
    <property type="entry name" value="POTE ANKYRIN DOMAIN"/>
    <property type="match status" value="1"/>
</dbReference>
<reference evidence="2 3" key="1">
    <citation type="submission" date="2024-02" db="EMBL/GenBank/DDBJ databases">
        <title>A nitrogen-fixing paenibacillus bacterium.</title>
        <authorList>
            <person name="Zhang W.L."/>
            <person name="Chen S.F."/>
        </authorList>
    </citation>
    <scope>NUCLEOTIDE SEQUENCE [LARGE SCALE GENOMIC DNA]</scope>
    <source>
        <strain evidence="2 3">M1</strain>
    </source>
</reference>
<dbReference type="EMBL" id="JAZHPZ010000004">
    <property type="protein sequence ID" value="MEF2966241.1"/>
    <property type="molecule type" value="Genomic_DNA"/>
</dbReference>
<dbReference type="PANTHER" id="PTHR24118:SF99">
    <property type="entry name" value="POTE ANKYRIN DOMAIN FAMILY MEMBER 3C-RELATED"/>
    <property type="match status" value="1"/>
</dbReference>
<sequence>MLRSLFIPLIIALALLLSSCSILQDGQASGGIQNEDLAAISSGITAYGWEEQVGYDRLRALVGGILEDWRGQGIQVEQFFDDPDVENEFWTQMVLIYFTDEQGQNATLLDAMNWLRDNQSLLKEQSLAAVSEISGSPEASGAGNTGNTGNTGTAGESATESILNTRLVEAVNLGDVAAAEQLLSQGADPNAADEYGSTLLALAVFHGYSASDMPDADFTKKRRDKGLKLVKLLLAEGADPSKDPQILVSAGMDLPEACMPLLEAGADVNAQDETGNTALFYLLQEEQIFAELLGRGADPEIANDEGKTVYDVVRENNATGIAKLLGMELAEQTVTPVNPYVEQVFNKLHNGISQSEALKTFGPNPAKGTDDMDGSEIWGYTDKGKGFEPISGDFGTVDVEGIKSGSVKTQLYIYWNEIQTMWYSTVYALGPDNEVYIYYVNPGDEKTIGQPH</sequence>
<organism evidence="2 3">
    <name type="scientific">Paenibacillus haidiansis</name>
    <dbReference type="NCBI Taxonomy" id="1574488"/>
    <lineage>
        <taxon>Bacteria</taxon>
        <taxon>Bacillati</taxon>
        <taxon>Bacillota</taxon>
        <taxon>Bacilli</taxon>
        <taxon>Bacillales</taxon>
        <taxon>Paenibacillaceae</taxon>
        <taxon>Paenibacillus</taxon>
    </lineage>
</organism>
<keyword evidence="3" id="KW-1185">Reference proteome</keyword>
<accession>A0ABU7VSQ8</accession>
<dbReference type="SUPFAM" id="SSF48403">
    <property type="entry name" value="Ankyrin repeat"/>
    <property type="match status" value="1"/>
</dbReference>